<comment type="caution">
    <text evidence="1">The sequence shown here is derived from an EMBL/GenBank/DDBJ whole genome shotgun (WGS) entry which is preliminary data.</text>
</comment>
<protein>
    <submittedName>
        <fullName evidence="1">Uncharacterized protein DUF721</fullName>
    </submittedName>
</protein>
<dbReference type="OrthoDB" id="9155022at2"/>
<dbReference type="Proteomes" id="UP000272193">
    <property type="component" value="Unassembled WGS sequence"/>
</dbReference>
<keyword evidence="2" id="KW-1185">Reference proteome</keyword>
<dbReference type="RefSeq" id="WP_124223798.1">
    <property type="nucleotide sequence ID" value="NZ_RKQL01000006.1"/>
</dbReference>
<evidence type="ECO:0000313" key="1">
    <source>
        <dbReference type="EMBL" id="RPE64447.1"/>
    </source>
</evidence>
<dbReference type="InterPro" id="IPR007922">
    <property type="entry name" value="DciA-like"/>
</dbReference>
<name>A0A3N4UGZ1_9BURK</name>
<dbReference type="EMBL" id="RKQL01000006">
    <property type="protein sequence ID" value="RPE64447.1"/>
    <property type="molecule type" value="Genomic_DNA"/>
</dbReference>
<dbReference type="Pfam" id="PF05258">
    <property type="entry name" value="DciA"/>
    <property type="match status" value="1"/>
</dbReference>
<organism evidence="1 2">
    <name type="scientific">Tibeticola sediminis</name>
    <dbReference type="NCBI Taxonomy" id="1917811"/>
    <lineage>
        <taxon>Bacteria</taxon>
        <taxon>Pseudomonadati</taxon>
        <taxon>Pseudomonadota</taxon>
        <taxon>Betaproteobacteria</taxon>
        <taxon>Burkholderiales</taxon>
        <taxon>Comamonadaceae</taxon>
        <taxon>Tibeticola</taxon>
    </lineage>
</organism>
<gene>
    <name evidence="1" type="ORF">EDC62_2264</name>
</gene>
<sequence length="104" mass="11537">MSESVRRHEPIPLWQAAKDEPSLASLAARAQESGERLKAIRALLPAPLRSQIQPGPIEEEEWCLLVASPAAAAKLRQLSPALLAHLRSHGWSVQTLRIKIIRPR</sequence>
<dbReference type="AlphaFoldDB" id="A0A3N4UGZ1"/>
<reference evidence="1 2" key="1">
    <citation type="submission" date="2018-11" db="EMBL/GenBank/DDBJ databases">
        <title>Genomic Encyclopedia of Type Strains, Phase IV (KMG-IV): sequencing the most valuable type-strain genomes for metagenomic binning, comparative biology and taxonomic classification.</title>
        <authorList>
            <person name="Goeker M."/>
        </authorList>
    </citation>
    <scope>NUCLEOTIDE SEQUENCE [LARGE SCALE GENOMIC DNA]</scope>
    <source>
        <strain evidence="1 2">DSM 101684</strain>
    </source>
</reference>
<proteinExistence type="predicted"/>
<accession>A0A3N4UGZ1</accession>
<evidence type="ECO:0000313" key="2">
    <source>
        <dbReference type="Proteomes" id="UP000272193"/>
    </source>
</evidence>